<dbReference type="AlphaFoldDB" id="A0A0C9X0H4"/>
<reference evidence="2 3" key="1">
    <citation type="submission" date="2014-04" db="EMBL/GenBank/DDBJ databases">
        <authorList>
            <consortium name="DOE Joint Genome Institute"/>
            <person name="Kuo A."/>
            <person name="Kohler A."/>
            <person name="Nagy L.G."/>
            <person name="Floudas D."/>
            <person name="Copeland A."/>
            <person name="Barry K.W."/>
            <person name="Cichocki N."/>
            <person name="Veneault-Fourrey C."/>
            <person name="LaButti K."/>
            <person name="Lindquist E.A."/>
            <person name="Lipzen A."/>
            <person name="Lundell T."/>
            <person name="Morin E."/>
            <person name="Murat C."/>
            <person name="Sun H."/>
            <person name="Tunlid A."/>
            <person name="Henrissat B."/>
            <person name="Grigoriev I.V."/>
            <person name="Hibbett D.S."/>
            <person name="Martin F."/>
            <person name="Nordberg H.P."/>
            <person name="Cantor M.N."/>
            <person name="Hua S.X."/>
        </authorList>
    </citation>
    <scope>NUCLEOTIDE SEQUENCE [LARGE SCALE GENOMIC DNA]</scope>
    <source>
        <strain evidence="2 3">LaAM-08-1</strain>
    </source>
</reference>
<feature type="non-terminal residue" evidence="2">
    <location>
        <position position="1"/>
    </location>
</feature>
<feature type="region of interest" description="Disordered" evidence="1">
    <location>
        <begin position="32"/>
        <end position="56"/>
    </location>
</feature>
<evidence type="ECO:0000313" key="2">
    <source>
        <dbReference type="EMBL" id="KIJ94808.1"/>
    </source>
</evidence>
<dbReference type="OrthoDB" id="10487795at2759"/>
<proteinExistence type="predicted"/>
<accession>A0A0C9X0H4</accession>
<dbReference type="EMBL" id="KN838778">
    <property type="protein sequence ID" value="KIJ94808.1"/>
    <property type="molecule type" value="Genomic_DNA"/>
</dbReference>
<keyword evidence="3" id="KW-1185">Reference proteome</keyword>
<reference evidence="3" key="2">
    <citation type="submission" date="2015-01" db="EMBL/GenBank/DDBJ databases">
        <title>Evolutionary Origins and Diversification of the Mycorrhizal Mutualists.</title>
        <authorList>
            <consortium name="DOE Joint Genome Institute"/>
            <consortium name="Mycorrhizal Genomics Consortium"/>
            <person name="Kohler A."/>
            <person name="Kuo A."/>
            <person name="Nagy L.G."/>
            <person name="Floudas D."/>
            <person name="Copeland A."/>
            <person name="Barry K.W."/>
            <person name="Cichocki N."/>
            <person name="Veneault-Fourrey C."/>
            <person name="LaButti K."/>
            <person name="Lindquist E.A."/>
            <person name="Lipzen A."/>
            <person name="Lundell T."/>
            <person name="Morin E."/>
            <person name="Murat C."/>
            <person name="Riley R."/>
            <person name="Ohm R."/>
            <person name="Sun H."/>
            <person name="Tunlid A."/>
            <person name="Henrissat B."/>
            <person name="Grigoriev I.V."/>
            <person name="Hibbett D.S."/>
            <person name="Martin F."/>
        </authorList>
    </citation>
    <scope>NUCLEOTIDE SEQUENCE [LARGE SCALE GENOMIC DNA]</scope>
    <source>
        <strain evidence="3">LaAM-08-1</strain>
    </source>
</reference>
<organism evidence="2 3">
    <name type="scientific">Laccaria amethystina LaAM-08-1</name>
    <dbReference type="NCBI Taxonomy" id="1095629"/>
    <lineage>
        <taxon>Eukaryota</taxon>
        <taxon>Fungi</taxon>
        <taxon>Dikarya</taxon>
        <taxon>Basidiomycota</taxon>
        <taxon>Agaricomycotina</taxon>
        <taxon>Agaricomycetes</taxon>
        <taxon>Agaricomycetidae</taxon>
        <taxon>Agaricales</taxon>
        <taxon>Agaricineae</taxon>
        <taxon>Hydnangiaceae</taxon>
        <taxon>Laccaria</taxon>
    </lineage>
</organism>
<evidence type="ECO:0000313" key="3">
    <source>
        <dbReference type="Proteomes" id="UP000054477"/>
    </source>
</evidence>
<sequence length="82" mass="9212">SRSAPAIDAHVKLNESTSRWCQCLAMTQSLQGPQTKRTRSKCVHQRHSMTNLDAPTRRSGYLGPWSEGPQFTQAKLGLVRFL</sequence>
<dbReference type="Proteomes" id="UP000054477">
    <property type="component" value="Unassembled WGS sequence"/>
</dbReference>
<dbReference type="HOGENOM" id="CLU_2564643_0_0_1"/>
<evidence type="ECO:0000256" key="1">
    <source>
        <dbReference type="SAM" id="MobiDB-lite"/>
    </source>
</evidence>
<feature type="compositionally biased region" description="Basic residues" evidence="1">
    <location>
        <begin position="36"/>
        <end position="47"/>
    </location>
</feature>
<gene>
    <name evidence="2" type="ORF">K443DRAFT_109806</name>
</gene>
<name>A0A0C9X0H4_9AGAR</name>
<protein>
    <submittedName>
        <fullName evidence="2">Uncharacterized protein</fullName>
    </submittedName>
</protein>